<dbReference type="InterPro" id="IPR038050">
    <property type="entry name" value="Neuro_actylchol_rec"/>
</dbReference>
<dbReference type="STRING" id="2018661.A0A2A2LL11"/>
<feature type="transmembrane region" description="Helical" evidence="5">
    <location>
        <begin position="261"/>
        <end position="284"/>
    </location>
</feature>
<keyword evidence="3 5" id="KW-1133">Transmembrane helix</keyword>
<dbReference type="OrthoDB" id="6097796at2759"/>
<feature type="transmembrane region" description="Helical" evidence="5">
    <location>
        <begin position="229"/>
        <end position="249"/>
    </location>
</feature>
<proteinExistence type="predicted"/>
<dbReference type="GO" id="GO:0004888">
    <property type="term" value="F:transmembrane signaling receptor activity"/>
    <property type="evidence" value="ECO:0007669"/>
    <property type="project" value="InterPro"/>
</dbReference>
<keyword evidence="10" id="KW-1185">Reference proteome</keyword>
<dbReference type="Gene3D" id="1.20.58.390">
    <property type="entry name" value="Neurotransmitter-gated ion-channel transmembrane domain"/>
    <property type="match status" value="1"/>
</dbReference>
<dbReference type="Pfam" id="PF02932">
    <property type="entry name" value="Neur_chan_memb"/>
    <property type="match status" value="1"/>
</dbReference>
<keyword evidence="2 5" id="KW-0812">Transmembrane</keyword>
<dbReference type="Proteomes" id="UP000218231">
    <property type="component" value="Unassembled WGS sequence"/>
</dbReference>
<feature type="domain" description="Neurotransmitter-gated ion-channel ligand-binding" evidence="7">
    <location>
        <begin position="32"/>
        <end position="126"/>
    </location>
</feature>
<keyword evidence="4 5" id="KW-0472">Membrane</keyword>
<evidence type="ECO:0000313" key="10">
    <source>
        <dbReference type="Proteomes" id="UP000218231"/>
    </source>
</evidence>
<dbReference type="PANTHER" id="PTHR18945">
    <property type="entry name" value="NEUROTRANSMITTER GATED ION CHANNEL"/>
    <property type="match status" value="1"/>
</dbReference>
<reference evidence="9 10" key="1">
    <citation type="journal article" date="2017" name="Curr. Biol.">
        <title>Genome architecture and evolution of a unichromosomal asexual nematode.</title>
        <authorList>
            <person name="Fradin H."/>
            <person name="Zegar C."/>
            <person name="Gutwein M."/>
            <person name="Lucas J."/>
            <person name="Kovtun M."/>
            <person name="Corcoran D."/>
            <person name="Baugh L.R."/>
            <person name="Kiontke K."/>
            <person name="Gunsalus K."/>
            <person name="Fitch D.H."/>
            <person name="Piano F."/>
        </authorList>
    </citation>
    <scope>NUCLEOTIDE SEQUENCE [LARGE SCALE GENOMIC DNA]</scope>
    <source>
        <strain evidence="9">PF1309</strain>
    </source>
</reference>
<evidence type="ECO:0000313" key="9">
    <source>
        <dbReference type="EMBL" id="PAV86913.1"/>
    </source>
</evidence>
<feature type="domain" description="Neurotransmitter-gated ion-channel transmembrane" evidence="8">
    <location>
        <begin position="200"/>
        <end position="284"/>
    </location>
</feature>
<comment type="subcellular location">
    <subcellularLocation>
        <location evidence="1">Membrane</location>
        <topology evidence="1">Multi-pass membrane protein</topology>
    </subcellularLocation>
</comment>
<dbReference type="GO" id="GO:0016020">
    <property type="term" value="C:membrane"/>
    <property type="evidence" value="ECO:0007669"/>
    <property type="project" value="UniProtKB-SubCell"/>
</dbReference>
<gene>
    <name evidence="9" type="ORF">WR25_03370</name>
</gene>
<dbReference type="InterPro" id="IPR036719">
    <property type="entry name" value="Neuro-gated_channel_TM_sf"/>
</dbReference>
<dbReference type="Gene3D" id="2.70.170.10">
    <property type="entry name" value="Neurotransmitter-gated ion-channel ligand-binding domain"/>
    <property type="match status" value="2"/>
</dbReference>
<accession>A0A2A2LL11</accession>
<comment type="caution">
    <text evidence="9">The sequence shown here is derived from an EMBL/GenBank/DDBJ whole genome shotgun (WGS) entry which is preliminary data.</text>
</comment>
<dbReference type="InterPro" id="IPR006202">
    <property type="entry name" value="Neur_chan_lig-bd"/>
</dbReference>
<dbReference type="Pfam" id="PF02931">
    <property type="entry name" value="Neur_chan_LBD"/>
    <property type="match status" value="1"/>
</dbReference>
<name>A0A2A2LL11_9BILA</name>
<evidence type="ECO:0000259" key="7">
    <source>
        <dbReference type="Pfam" id="PF02931"/>
    </source>
</evidence>
<sequence>MVPQFIHLVALLTAMRPISTREDRSNNESDTTRLVNDLMARYDKRVRPNAHTDQPVIVHMSIVLGILTEIKENQQIAAFVISHIQRWHDEKLRFDPSKYNGINQVVIPQSLVWVPKLFIYNRFDTQFCAVALASPLLSVHEMDVNATQPPRDSYFSGNAEWEVMNVTVRQMKFLEDGEYRVEVHYILHLNRRPIYYIIVIVIPTFLISALSILGIFSPGSSDGPRNEKVSLGLGSLLAMTVLLDIVAAAMPKSNSIPLLGYYIMLTILVNAISVAVSMALLGLARNLIQTESLPGSVIYTFLLLKQPKYAKVNGIISSPPEKFSTTV</sequence>
<keyword evidence="6" id="KW-0732">Signal</keyword>
<dbReference type="InterPro" id="IPR036734">
    <property type="entry name" value="Neur_chan_lig-bd_sf"/>
</dbReference>
<protein>
    <recommendedName>
        <fullName evidence="11">Neurotransmitter-gated ion-channel ligand-binding domain-containing protein</fullName>
    </recommendedName>
</protein>
<feature type="transmembrane region" description="Helical" evidence="5">
    <location>
        <begin position="194"/>
        <end position="217"/>
    </location>
</feature>
<evidence type="ECO:0000256" key="4">
    <source>
        <dbReference type="ARBA" id="ARBA00023136"/>
    </source>
</evidence>
<dbReference type="InterPro" id="IPR006201">
    <property type="entry name" value="Neur_channel"/>
</dbReference>
<evidence type="ECO:0000256" key="6">
    <source>
        <dbReference type="SAM" id="SignalP"/>
    </source>
</evidence>
<dbReference type="AlphaFoldDB" id="A0A2A2LL11"/>
<evidence type="ECO:0008006" key="11">
    <source>
        <dbReference type="Google" id="ProtNLM"/>
    </source>
</evidence>
<dbReference type="SUPFAM" id="SSF63712">
    <property type="entry name" value="Nicotinic receptor ligand binding domain-like"/>
    <property type="match status" value="1"/>
</dbReference>
<evidence type="ECO:0000256" key="3">
    <source>
        <dbReference type="ARBA" id="ARBA00022989"/>
    </source>
</evidence>
<dbReference type="EMBL" id="LIAE01006617">
    <property type="protein sequence ID" value="PAV86913.1"/>
    <property type="molecule type" value="Genomic_DNA"/>
</dbReference>
<evidence type="ECO:0000259" key="8">
    <source>
        <dbReference type="Pfam" id="PF02932"/>
    </source>
</evidence>
<feature type="chain" id="PRO_5012742476" description="Neurotransmitter-gated ion-channel ligand-binding domain-containing protein" evidence="6">
    <location>
        <begin position="21"/>
        <end position="327"/>
    </location>
</feature>
<evidence type="ECO:0000256" key="5">
    <source>
        <dbReference type="SAM" id="Phobius"/>
    </source>
</evidence>
<dbReference type="GO" id="GO:0005230">
    <property type="term" value="F:extracellular ligand-gated monoatomic ion channel activity"/>
    <property type="evidence" value="ECO:0007669"/>
    <property type="project" value="InterPro"/>
</dbReference>
<evidence type="ECO:0000256" key="1">
    <source>
        <dbReference type="ARBA" id="ARBA00004141"/>
    </source>
</evidence>
<dbReference type="InterPro" id="IPR006029">
    <property type="entry name" value="Neurotrans-gated_channel_TM"/>
</dbReference>
<organism evidence="9 10">
    <name type="scientific">Diploscapter pachys</name>
    <dbReference type="NCBI Taxonomy" id="2018661"/>
    <lineage>
        <taxon>Eukaryota</taxon>
        <taxon>Metazoa</taxon>
        <taxon>Ecdysozoa</taxon>
        <taxon>Nematoda</taxon>
        <taxon>Chromadorea</taxon>
        <taxon>Rhabditida</taxon>
        <taxon>Rhabditina</taxon>
        <taxon>Rhabditomorpha</taxon>
        <taxon>Rhabditoidea</taxon>
        <taxon>Rhabditidae</taxon>
        <taxon>Diploscapter</taxon>
    </lineage>
</organism>
<dbReference type="CDD" id="cd18989">
    <property type="entry name" value="LGIC_ECD_cation"/>
    <property type="match status" value="1"/>
</dbReference>
<dbReference type="SUPFAM" id="SSF90112">
    <property type="entry name" value="Neurotransmitter-gated ion-channel transmembrane pore"/>
    <property type="match status" value="1"/>
</dbReference>
<evidence type="ECO:0000256" key="2">
    <source>
        <dbReference type="ARBA" id="ARBA00022692"/>
    </source>
</evidence>
<feature type="signal peptide" evidence="6">
    <location>
        <begin position="1"/>
        <end position="20"/>
    </location>
</feature>
<dbReference type="FunFam" id="1.20.58.390:FF:000071">
    <property type="entry name" value="Ligand-Gated ion Channel"/>
    <property type="match status" value="1"/>
</dbReference>
<dbReference type="CDD" id="cd19051">
    <property type="entry name" value="LGIC_TM_cation"/>
    <property type="match status" value="1"/>
</dbReference>